<evidence type="ECO:0000313" key="3">
    <source>
        <dbReference type="Proteomes" id="UP000199435"/>
    </source>
</evidence>
<name>A0A1C3X361_9HYPH</name>
<dbReference type="STRING" id="411945.GA0061102_105428"/>
<protein>
    <recommendedName>
        <fullName evidence="4">ScyD/ScyE family protein</fullName>
    </recommendedName>
</protein>
<reference evidence="3" key="1">
    <citation type="submission" date="2016-08" db="EMBL/GenBank/DDBJ databases">
        <authorList>
            <person name="Varghese N."/>
            <person name="Submissions Spin"/>
        </authorList>
    </citation>
    <scope>NUCLEOTIDE SEQUENCE [LARGE SCALE GENOMIC DNA]</scope>
    <source>
        <strain evidence="3">HAMBI 2971</strain>
    </source>
</reference>
<dbReference type="AlphaFoldDB" id="A0A1C3X361"/>
<accession>A0A1C3X361</accession>
<organism evidence="2 3">
    <name type="scientific">Rhizobium miluonense</name>
    <dbReference type="NCBI Taxonomy" id="411945"/>
    <lineage>
        <taxon>Bacteria</taxon>
        <taxon>Pseudomonadati</taxon>
        <taxon>Pseudomonadota</taxon>
        <taxon>Alphaproteobacteria</taxon>
        <taxon>Hyphomicrobiales</taxon>
        <taxon>Rhizobiaceae</taxon>
        <taxon>Rhizobium/Agrobacterium group</taxon>
        <taxon>Rhizobium</taxon>
    </lineage>
</organism>
<dbReference type="Proteomes" id="UP000199435">
    <property type="component" value="Unassembled WGS sequence"/>
</dbReference>
<dbReference type="EMBL" id="FMAH01000054">
    <property type="protein sequence ID" value="SCB46693.1"/>
    <property type="molecule type" value="Genomic_DNA"/>
</dbReference>
<dbReference type="Gene3D" id="2.120.10.30">
    <property type="entry name" value="TolB, C-terminal domain"/>
    <property type="match status" value="1"/>
</dbReference>
<dbReference type="OrthoDB" id="8276302at2"/>
<evidence type="ECO:0000256" key="1">
    <source>
        <dbReference type="SAM" id="SignalP"/>
    </source>
</evidence>
<dbReference type="NCBIfam" id="NF033206">
    <property type="entry name" value="ScyE_fam"/>
    <property type="match status" value="1"/>
</dbReference>
<sequence length="335" mass="35700">MRPFYALIIVTGLLFLAVGASAEPTVAPGYVLETINIPGAAFAGLSRDAGGLLVSDLASGRLYRRGADGKLVAFGPVFPHGLDVMGDPTGPYHVVHAGDVLVVAQGATPVSSDEGPFDHALVALDAAGQARVISNDFWNPFDFIVAGGTYYVIDSARNSVERVQADGRKSTLLTFRRMTEAATALHSLSPTEFTEGNSYEVDAVPTGIALHDQRLHIALFGGFPFLAGAGKIVSIPEVGDASEPRLDVEGLNAPVSIAFDNDGDMLVLEHGTYTQKEGFLKGSGRLLKLNKITHDREIILDGLTRPVSVLAWDERRLVVSELGGNLYFLTRESAR</sequence>
<evidence type="ECO:0008006" key="4">
    <source>
        <dbReference type="Google" id="ProtNLM"/>
    </source>
</evidence>
<evidence type="ECO:0000313" key="2">
    <source>
        <dbReference type="EMBL" id="SCB46693.1"/>
    </source>
</evidence>
<gene>
    <name evidence="2" type="ORF">GA0061102_105428</name>
</gene>
<feature type="signal peptide" evidence="1">
    <location>
        <begin position="1"/>
        <end position="22"/>
    </location>
</feature>
<proteinExistence type="predicted"/>
<dbReference type="InterPro" id="IPR011042">
    <property type="entry name" value="6-blade_b-propeller_TolB-like"/>
</dbReference>
<keyword evidence="1" id="KW-0732">Signal</keyword>
<dbReference type="InterPro" id="IPR048031">
    <property type="entry name" value="ScyD/ScyE-like"/>
</dbReference>
<dbReference type="SUPFAM" id="SSF101898">
    <property type="entry name" value="NHL repeat"/>
    <property type="match status" value="1"/>
</dbReference>
<keyword evidence="3" id="KW-1185">Reference proteome</keyword>
<dbReference type="RefSeq" id="WP_092855583.1">
    <property type="nucleotide sequence ID" value="NZ_FMAH01000054.1"/>
</dbReference>
<feature type="chain" id="PRO_5008686286" description="ScyD/ScyE family protein" evidence="1">
    <location>
        <begin position="23"/>
        <end position="335"/>
    </location>
</feature>